<evidence type="ECO:0000313" key="14">
    <source>
        <dbReference type="Proteomes" id="UP001589619"/>
    </source>
</evidence>
<feature type="binding site" evidence="9">
    <location>
        <position position="218"/>
    </location>
    <ligand>
        <name>Mn(2+)</name>
        <dbReference type="ChEBI" id="CHEBI:29035"/>
    </ligand>
</feature>
<comment type="similarity">
    <text evidence="2 9">Belongs to the DXR family.</text>
</comment>
<feature type="domain" description="1-deoxy-D-xylulose 5-phosphate reductoisomerase C-terminal" evidence="11">
    <location>
        <begin position="143"/>
        <end position="226"/>
    </location>
</feature>
<dbReference type="SUPFAM" id="SSF55347">
    <property type="entry name" value="Glyceraldehyde-3-phosphate dehydrogenase-like, C-terminal domain"/>
    <property type="match status" value="1"/>
</dbReference>
<dbReference type="Pfam" id="PF13288">
    <property type="entry name" value="DXPR_C"/>
    <property type="match status" value="1"/>
</dbReference>
<feature type="domain" description="1-deoxy-D-xylulose 5-phosphate reductoisomerase N-terminal" evidence="10">
    <location>
        <begin position="4"/>
        <end position="129"/>
    </location>
</feature>
<comment type="catalytic activity">
    <reaction evidence="8">
        <text>2-C-methyl-D-erythritol 4-phosphate + NADP(+) = 1-deoxy-D-xylulose 5-phosphate + NADPH + H(+)</text>
        <dbReference type="Rhea" id="RHEA:13717"/>
        <dbReference type="ChEBI" id="CHEBI:15378"/>
        <dbReference type="ChEBI" id="CHEBI:57783"/>
        <dbReference type="ChEBI" id="CHEBI:57792"/>
        <dbReference type="ChEBI" id="CHEBI:58262"/>
        <dbReference type="ChEBI" id="CHEBI:58349"/>
        <dbReference type="EC" id="1.1.1.267"/>
    </reaction>
    <physiologicalReaction direction="right-to-left" evidence="8">
        <dbReference type="Rhea" id="RHEA:13719"/>
    </physiologicalReaction>
</comment>
<keyword evidence="14" id="KW-1185">Reference proteome</keyword>
<keyword evidence="3 9" id="KW-0479">Metal-binding</keyword>
<evidence type="ECO:0000259" key="10">
    <source>
        <dbReference type="Pfam" id="PF02670"/>
    </source>
</evidence>
<dbReference type="PANTHER" id="PTHR30525:SF0">
    <property type="entry name" value="1-DEOXY-D-XYLULOSE 5-PHOSPHATE REDUCTOISOMERASE, CHLOROPLASTIC"/>
    <property type="match status" value="1"/>
</dbReference>
<dbReference type="RefSeq" id="WP_344909453.1">
    <property type="nucleotide sequence ID" value="NZ_BAAAYO010000008.1"/>
</dbReference>
<feature type="binding site" evidence="9">
    <location>
        <position position="218"/>
    </location>
    <ligand>
        <name>1-deoxy-D-xylulose 5-phosphate</name>
        <dbReference type="ChEBI" id="CHEBI:57792"/>
    </ligand>
</feature>
<feature type="binding site" evidence="9">
    <location>
        <position position="196"/>
    </location>
    <ligand>
        <name>1-deoxy-D-xylulose 5-phosphate</name>
        <dbReference type="ChEBI" id="CHEBI:57792"/>
    </ligand>
</feature>
<reference evidence="13 14" key="1">
    <citation type="submission" date="2024-09" db="EMBL/GenBank/DDBJ databases">
        <authorList>
            <person name="Sun Q."/>
            <person name="Mori K."/>
        </authorList>
    </citation>
    <scope>NUCLEOTIDE SEQUENCE [LARGE SCALE GENOMIC DNA]</scope>
    <source>
        <strain evidence="13 14">JCM 12520</strain>
    </source>
</reference>
<dbReference type="NCBIfam" id="NF009114">
    <property type="entry name" value="PRK12464.1"/>
    <property type="match status" value="1"/>
</dbReference>
<dbReference type="InterPro" id="IPR013644">
    <property type="entry name" value="DXP_reductoisomerase_C"/>
</dbReference>
<evidence type="ECO:0000256" key="7">
    <source>
        <dbReference type="ARBA" id="ARBA00023229"/>
    </source>
</evidence>
<feature type="binding site" evidence="9">
    <location>
        <position position="149"/>
    </location>
    <ligand>
        <name>Mn(2+)</name>
        <dbReference type="ChEBI" id="CHEBI:29035"/>
    </ligand>
</feature>
<comment type="caution">
    <text evidence="13">The sequence shown here is derived from an EMBL/GenBank/DDBJ whole genome shotgun (WGS) entry which is preliminary data.</text>
</comment>
<sequence length="381" mass="41037">MKRVSLLGSTGSVGTQTLDVISRYPDKYEVVALAAGHNTQLLIEQAERFRPKLVSVATKELAMQVSAHLPAGTALLYGEEGLIETAAGNEADIVVTAIVGSQGLKPTLAAIEAGKHIGLANKETLVSGGHLVTEAAARKGVKLLPVDSEHSAIFQCLNGEPASAIRKIVLTASGGSFRDRTRDQLRGVSVQEALAHPNWSMGAKVTIDSATMVNKGLEVIEAHWLFGLPFDQIEVVIHQESIIHSFVEFVDRSVIAQMGMPDMRVPIQYALTYPERFVSPAASLDLTELGKLHFSKMDFERFPCLRMAYESGRAGGSTPAVFNAANEIAVSRFVAGEIEFLDIENTIESVLDLHTTIASPTLEQIGEADAWARQMAGDYGK</sequence>
<evidence type="ECO:0000256" key="8">
    <source>
        <dbReference type="ARBA" id="ARBA00048543"/>
    </source>
</evidence>
<dbReference type="PANTHER" id="PTHR30525">
    <property type="entry name" value="1-DEOXY-D-XYLULOSE 5-PHOSPHATE REDUCTOISOMERASE"/>
    <property type="match status" value="1"/>
</dbReference>
<keyword evidence="9" id="KW-0460">Magnesium</keyword>
<evidence type="ECO:0000313" key="13">
    <source>
        <dbReference type="EMBL" id="MFB9754723.1"/>
    </source>
</evidence>
<dbReference type="SUPFAM" id="SSF51735">
    <property type="entry name" value="NAD(P)-binding Rossmann-fold domains"/>
    <property type="match status" value="1"/>
</dbReference>
<dbReference type="EC" id="1.1.1.267" evidence="9"/>
<feature type="binding site" evidence="9">
    <location>
        <position position="149"/>
    </location>
    <ligand>
        <name>1-deoxy-D-xylulose 5-phosphate</name>
        <dbReference type="ChEBI" id="CHEBI:57792"/>
    </ligand>
</feature>
<gene>
    <name evidence="9" type="primary">dxr</name>
    <name evidence="13" type="ORF">ACFFNY_24395</name>
</gene>
<keyword evidence="7 9" id="KW-0414">Isoprene biosynthesis</keyword>
<dbReference type="GO" id="GO:0030604">
    <property type="term" value="F:1-deoxy-D-xylulose-5-phosphate reductoisomerase activity"/>
    <property type="evidence" value="ECO:0007669"/>
    <property type="project" value="UniProtKB-EC"/>
</dbReference>
<feature type="binding site" evidence="9">
    <location>
        <position position="147"/>
    </location>
    <ligand>
        <name>Mn(2+)</name>
        <dbReference type="ChEBI" id="CHEBI:29035"/>
    </ligand>
</feature>
<feature type="binding site" evidence="9">
    <location>
        <position position="122"/>
    </location>
    <ligand>
        <name>1-deoxy-D-xylulose 5-phosphate</name>
        <dbReference type="ChEBI" id="CHEBI:57792"/>
    </ligand>
</feature>
<dbReference type="SUPFAM" id="SSF69055">
    <property type="entry name" value="1-deoxy-D-xylulose-5-phosphate reductoisomerase, C-terminal domain"/>
    <property type="match status" value="1"/>
</dbReference>
<feature type="binding site" evidence="9">
    <location>
        <position position="173"/>
    </location>
    <ligand>
        <name>1-deoxy-D-xylulose 5-phosphate</name>
        <dbReference type="ChEBI" id="CHEBI:57792"/>
    </ligand>
</feature>
<evidence type="ECO:0000256" key="4">
    <source>
        <dbReference type="ARBA" id="ARBA00022857"/>
    </source>
</evidence>
<feature type="domain" description="DXP reductoisomerase C-terminal" evidence="12">
    <location>
        <begin position="258"/>
        <end position="374"/>
    </location>
</feature>
<feature type="binding site" evidence="9">
    <location>
        <position position="123"/>
    </location>
    <ligand>
        <name>NADPH</name>
        <dbReference type="ChEBI" id="CHEBI:57783"/>
    </ligand>
</feature>
<evidence type="ECO:0000256" key="5">
    <source>
        <dbReference type="ARBA" id="ARBA00023002"/>
    </source>
</evidence>
<evidence type="ECO:0000256" key="6">
    <source>
        <dbReference type="ARBA" id="ARBA00023211"/>
    </source>
</evidence>
<evidence type="ECO:0000256" key="2">
    <source>
        <dbReference type="ARBA" id="ARBA00006825"/>
    </source>
</evidence>
<organism evidence="13 14">
    <name type="scientific">Paenibacillus hodogayensis</name>
    <dbReference type="NCBI Taxonomy" id="279208"/>
    <lineage>
        <taxon>Bacteria</taxon>
        <taxon>Bacillati</taxon>
        <taxon>Bacillota</taxon>
        <taxon>Bacilli</taxon>
        <taxon>Bacillales</taxon>
        <taxon>Paenibacillaceae</taxon>
        <taxon>Paenibacillus</taxon>
    </lineage>
</organism>
<dbReference type="InterPro" id="IPR036169">
    <property type="entry name" value="DXPR_C_sf"/>
</dbReference>
<feature type="binding site" evidence="9">
    <location>
        <position position="10"/>
    </location>
    <ligand>
        <name>NADPH</name>
        <dbReference type="ChEBI" id="CHEBI:57783"/>
    </ligand>
</feature>
<feature type="binding site" evidence="9">
    <location>
        <position position="148"/>
    </location>
    <ligand>
        <name>1-deoxy-D-xylulose 5-phosphate</name>
        <dbReference type="ChEBI" id="CHEBI:57792"/>
    </ligand>
</feature>
<feature type="binding site" evidence="9">
    <location>
        <position position="11"/>
    </location>
    <ligand>
        <name>NADPH</name>
        <dbReference type="ChEBI" id="CHEBI:57783"/>
    </ligand>
</feature>
<comment type="cofactor">
    <cofactor evidence="9">
        <name>Mg(2+)</name>
        <dbReference type="ChEBI" id="CHEBI:18420"/>
    </cofactor>
    <cofactor evidence="9">
        <name>Mn(2+)</name>
        <dbReference type="ChEBI" id="CHEBI:29035"/>
    </cofactor>
</comment>
<feature type="binding site" evidence="9">
    <location>
        <position position="36"/>
    </location>
    <ligand>
        <name>NADPH</name>
        <dbReference type="ChEBI" id="CHEBI:57783"/>
    </ligand>
</feature>
<keyword evidence="4 9" id="KW-0521">NADP</keyword>
<feature type="binding site" evidence="9">
    <location>
        <position position="38"/>
    </location>
    <ligand>
        <name>NADPH</name>
        <dbReference type="ChEBI" id="CHEBI:57783"/>
    </ligand>
</feature>
<evidence type="ECO:0000256" key="1">
    <source>
        <dbReference type="ARBA" id="ARBA00005094"/>
    </source>
</evidence>
<dbReference type="Proteomes" id="UP001589619">
    <property type="component" value="Unassembled WGS sequence"/>
</dbReference>
<dbReference type="InterPro" id="IPR013512">
    <property type="entry name" value="DXP_reductoisomerase_N"/>
</dbReference>
<comment type="pathway">
    <text evidence="1 9">Isoprenoid biosynthesis; isopentenyl diphosphate biosynthesis via DXP pathway; isopentenyl diphosphate from 1-deoxy-D-xylulose 5-phosphate: step 1/6.</text>
</comment>
<evidence type="ECO:0000259" key="11">
    <source>
        <dbReference type="Pfam" id="PF08436"/>
    </source>
</evidence>
<evidence type="ECO:0000256" key="9">
    <source>
        <dbReference type="HAMAP-Rule" id="MF_00183"/>
    </source>
</evidence>
<dbReference type="Gene3D" id="3.40.50.720">
    <property type="entry name" value="NAD(P)-binding Rossmann-like Domain"/>
    <property type="match status" value="1"/>
</dbReference>
<evidence type="ECO:0000256" key="3">
    <source>
        <dbReference type="ARBA" id="ARBA00022723"/>
    </source>
</evidence>
<keyword evidence="5 9" id="KW-0560">Oxidoreductase</keyword>
<comment type="caution">
    <text evidence="9">Lacks conserved residue(s) required for the propagation of feature annotation.</text>
</comment>
<dbReference type="InterPro" id="IPR036291">
    <property type="entry name" value="NAD(P)-bd_dom_sf"/>
</dbReference>
<feature type="binding site" evidence="9">
    <location>
        <position position="13"/>
    </location>
    <ligand>
        <name>NADPH</name>
        <dbReference type="ChEBI" id="CHEBI:57783"/>
    </ligand>
</feature>
<dbReference type="InterPro" id="IPR026877">
    <property type="entry name" value="DXPR_C"/>
</dbReference>
<feature type="binding site" evidence="9">
    <location>
        <position position="121"/>
    </location>
    <ligand>
        <name>NADPH</name>
        <dbReference type="ChEBI" id="CHEBI:57783"/>
    </ligand>
</feature>
<dbReference type="Pfam" id="PF02670">
    <property type="entry name" value="DXP_reductoisom"/>
    <property type="match status" value="1"/>
</dbReference>
<dbReference type="EMBL" id="JBHMAG010000016">
    <property type="protein sequence ID" value="MFB9754723.1"/>
    <property type="molecule type" value="Genomic_DNA"/>
</dbReference>
<feature type="binding site" evidence="9">
    <location>
        <position position="214"/>
    </location>
    <ligand>
        <name>1-deoxy-D-xylulose 5-phosphate</name>
        <dbReference type="ChEBI" id="CHEBI:57792"/>
    </ligand>
</feature>
<dbReference type="InterPro" id="IPR003821">
    <property type="entry name" value="DXP_reductoisomerase"/>
</dbReference>
<feature type="binding site" evidence="9">
    <location>
        <position position="202"/>
    </location>
    <ligand>
        <name>NADPH</name>
        <dbReference type="ChEBI" id="CHEBI:57783"/>
    </ligand>
</feature>
<comment type="function">
    <text evidence="9">Catalyzes the NADPH-dependent rearrangement and reduction of 1-deoxy-D-xylulose-5-phosphate (DXP) to 2-C-methyl-D-erythritol 4-phosphate (MEP).</text>
</comment>
<protein>
    <recommendedName>
        <fullName evidence="9">1-deoxy-D-xylulose 5-phosphate reductoisomerase</fullName>
        <shortName evidence="9">DXP reductoisomerase</shortName>
        <ecNumber evidence="9">1.1.1.267</ecNumber>
    </recommendedName>
    <alternativeName>
        <fullName evidence="9">1-deoxyxylulose-5-phosphate reductoisomerase</fullName>
    </alternativeName>
    <alternativeName>
        <fullName evidence="9">2-C-methyl-D-erythritol 4-phosphate synthase</fullName>
    </alternativeName>
</protein>
<accession>A0ABV5W2K8</accession>
<dbReference type="HAMAP" id="MF_00183">
    <property type="entry name" value="DXP_reductoisom"/>
    <property type="match status" value="1"/>
</dbReference>
<dbReference type="Pfam" id="PF08436">
    <property type="entry name" value="DXP_redisom_C"/>
    <property type="match status" value="1"/>
</dbReference>
<dbReference type="PIRSF" id="PIRSF006205">
    <property type="entry name" value="Dxp_reductismrs"/>
    <property type="match status" value="1"/>
</dbReference>
<feature type="binding site" evidence="9">
    <location>
        <position position="12"/>
    </location>
    <ligand>
        <name>NADPH</name>
        <dbReference type="ChEBI" id="CHEBI:57783"/>
    </ligand>
</feature>
<name>A0ABV5W2K8_9BACL</name>
<feature type="binding site" evidence="9">
    <location>
        <position position="209"/>
    </location>
    <ligand>
        <name>1-deoxy-D-xylulose 5-phosphate</name>
        <dbReference type="ChEBI" id="CHEBI:57792"/>
    </ligand>
</feature>
<dbReference type="NCBIfam" id="TIGR00243">
    <property type="entry name" value="Dxr"/>
    <property type="match status" value="1"/>
</dbReference>
<dbReference type="Gene3D" id="1.10.1740.10">
    <property type="match status" value="1"/>
</dbReference>
<feature type="binding site" evidence="9">
    <location>
        <position position="215"/>
    </location>
    <ligand>
        <name>1-deoxy-D-xylulose 5-phosphate</name>
        <dbReference type="ChEBI" id="CHEBI:57792"/>
    </ligand>
</feature>
<proteinExistence type="inferred from homology"/>
<keyword evidence="6 9" id="KW-0464">Manganese</keyword>
<evidence type="ECO:0000259" key="12">
    <source>
        <dbReference type="Pfam" id="PF13288"/>
    </source>
</evidence>